<gene>
    <name evidence="2" type="ORF">HYFRA_00013488</name>
</gene>
<feature type="compositionally biased region" description="Basic and acidic residues" evidence="1">
    <location>
        <begin position="69"/>
        <end position="79"/>
    </location>
</feature>
<feature type="region of interest" description="Disordered" evidence="1">
    <location>
        <begin position="317"/>
        <end position="337"/>
    </location>
</feature>
<name>A0A9N9L5B6_9HELO</name>
<accession>A0A9N9L5B6</accession>
<protein>
    <submittedName>
        <fullName evidence="2">Uncharacterized protein</fullName>
    </submittedName>
</protein>
<reference evidence="2" key="1">
    <citation type="submission" date="2021-07" db="EMBL/GenBank/DDBJ databases">
        <authorList>
            <person name="Durling M."/>
        </authorList>
    </citation>
    <scope>NUCLEOTIDE SEQUENCE</scope>
</reference>
<dbReference type="OrthoDB" id="10332782at2759"/>
<feature type="compositionally biased region" description="Pro residues" evidence="1">
    <location>
        <begin position="46"/>
        <end position="58"/>
    </location>
</feature>
<dbReference type="AlphaFoldDB" id="A0A9N9L5B6"/>
<sequence length="383" mass="43616">MDDLPDLPPPPIPLRSLQRKPTAITEIVTEPEFAAGSESTLVPDYTPNPEPILVPESPPEQKSSTQRKSAPERLQKRSQGESSNQEPQDTPSQTVEEELACYILGIQEDHETEIGFLQRDLHRERTKRIHQTQEHIRETQTLKSQVQDLTGQLEAVKASIPGTFENKCSSLQKLVHEFPQIKTKELAILVCETYSTIDLLNLLNPLGSSSEPVTKKRYGNDSKIWSSVFLTYVEILHSLYSQTYPGLLSQVLKFHREILGLAERHSWKDQVLPLALFHHGMVRKNGVMKAENWEIPETTRRRFCPEPVEDVVGVKEQKIKKGKGKEKEEKRKKPPEKLKERDFMLGYTPWWERLTGSFGNRSSGCLVMAHLDGIRGRGSKISN</sequence>
<evidence type="ECO:0000256" key="1">
    <source>
        <dbReference type="SAM" id="MobiDB-lite"/>
    </source>
</evidence>
<feature type="compositionally biased region" description="Polar residues" evidence="1">
    <location>
        <begin position="80"/>
        <end position="94"/>
    </location>
</feature>
<organism evidence="2 3">
    <name type="scientific">Hymenoscyphus fraxineus</name>
    <dbReference type="NCBI Taxonomy" id="746836"/>
    <lineage>
        <taxon>Eukaryota</taxon>
        <taxon>Fungi</taxon>
        <taxon>Dikarya</taxon>
        <taxon>Ascomycota</taxon>
        <taxon>Pezizomycotina</taxon>
        <taxon>Leotiomycetes</taxon>
        <taxon>Helotiales</taxon>
        <taxon>Helotiaceae</taxon>
        <taxon>Hymenoscyphus</taxon>
    </lineage>
</organism>
<proteinExistence type="predicted"/>
<evidence type="ECO:0000313" key="2">
    <source>
        <dbReference type="EMBL" id="CAG8960610.1"/>
    </source>
</evidence>
<comment type="caution">
    <text evidence="2">The sequence shown here is derived from an EMBL/GenBank/DDBJ whole genome shotgun (WGS) entry which is preliminary data.</text>
</comment>
<feature type="compositionally biased region" description="Pro residues" evidence="1">
    <location>
        <begin position="1"/>
        <end position="13"/>
    </location>
</feature>
<dbReference type="Proteomes" id="UP000696280">
    <property type="component" value="Unassembled WGS sequence"/>
</dbReference>
<evidence type="ECO:0000313" key="3">
    <source>
        <dbReference type="Proteomes" id="UP000696280"/>
    </source>
</evidence>
<dbReference type="EMBL" id="CAJVRL010000101">
    <property type="protein sequence ID" value="CAG8960610.1"/>
    <property type="molecule type" value="Genomic_DNA"/>
</dbReference>
<feature type="region of interest" description="Disordered" evidence="1">
    <location>
        <begin position="1"/>
        <end position="94"/>
    </location>
</feature>
<keyword evidence="3" id="KW-1185">Reference proteome</keyword>